<dbReference type="Proteomes" id="UP000825935">
    <property type="component" value="Chromosome 18"/>
</dbReference>
<proteinExistence type="predicted"/>
<gene>
    <name evidence="8" type="ORF">KP509_18G046400</name>
</gene>
<protein>
    <recommendedName>
        <fullName evidence="7">AP2/ERF domain-containing protein</fullName>
    </recommendedName>
</protein>
<evidence type="ECO:0000313" key="9">
    <source>
        <dbReference type="Proteomes" id="UP000825935"/>
    </source>
</evidence>
<dbReference type="PANTHER" id="PTHR32467:SF4">
    <property type="entry name" value="OS02G0499000 PROTEIN"/>
    <property type="match status" value="1"/>
</dbReference>
<evidence type="ECO:0000256" key="3">
    <source>
        <dbReference type="ARBA" id="ARBA00023125"/>
    </source>
</evidence>
<keyword evidence="5" id="KW-0539">Nucleus</keyword>
<name>A0A8T2ST20_CERRI</name>
<dbReference type="OrthoDB" id="568096at2759"/>
<reference evidence="8" key="1">
    <citation type="submission" date="2021-08" db="EMBL/GenBank/DDBJ databases">
        <title>WGS assembly of Ceratopteris richardii.</title>
        <authorList>
            <person name="Marchant D.B."/>
            <person name="Chen G."/>
            <person name="Jenkins J."/>
            <person name="Shu S."/>
            <person name="Leebens-Mack J."/>
            <person name="Grimwood J."/>
            <person name="Schmutz J."/>
            <person name="Soltis P."/>
            <person name="Soltis D."/>
            <person name="Chen Z.-H."/>
        </authorList>
    </citation>
    <scope>NUCLEOTIDE SEQUENCE</scope>
    <source>
        <strain evidence="8">Whitten #5841</strain>
        <tissue evidence="8">Leaf</tissue>
    </source>
</reference>
<dbReference type="SUPFAM" id="SSF54171">
    <property type="entry name" value="DNA-binding domain"/>
    <property type="match status" value="1"/>
</dbReference>
<keyword evidence="9" id="KW-1185">Reference proteome</keyword>
<dbReference type="SMART" id="SM00380">
    <property type="entry name" value="AP2"/>
    <property type="match status" value="1"/>
</dbReference>
<comment type="subcellular location">
    <subcellularLocation>
        <location evidence="1">Nucleus</location>
    </subcellularLocation>
</comment>
<organism evidence="8 9">
    <name type="scientific">Ceratopteris richardii</name>
    <name type="common">Triangle waterfern</name>
    <dbReference type="NCBI Taxonomy" id="49495"/>
    <lineage>
        <taxon>Eukaryota</taxon>
        <taxon>Viridiplantae</taxon>
        <taxon>Streptophyta</taxon>
        <taxon>Embryophyta</taxon>
        <taxon>Tracheophyta</taxon>
        <taxon>Polypodiopsida</taxon>
        <taxon>Polypodiidae</taxon>
        <taxon>Polypodiales</taxon>
        <taxon>Pteridineae</taxon>
        <taxon>Pteridaceae</taxon>
        <taxon>Parkerioideae</taxon>
        <taxon>Ceratopteris</taxon>
    </lineage>
</organism>
<keyword evidence="2" id="KW-0805">Transcription regulation</keyword>
<keyword evidence="4" id="KW-0804">Transcription</keyword>
<sequence length="322" mass="37227">MVSIRKWRHLGVQERYKILSRINEQKRLMEQMPPVEDISHQTYDSNPSDRGSDKNKVLEVESTLSFPMSEDLPNESNNANQGNVSKLKKVSRRKQSENQDPCLLRGVYFKNMKWQAAIKVEKKQIHLGTVSSMEEAARLYDRAAYLCGRVPNFELSEEEKQELEGLQWEDFLQITKDAIANKKKQKRVENCVRRRRPSDLSEDGKESASNLLNPCKTFPSYEDVIYHQSFQQPASFDEQDLYKQTTYDEESWAIYEQAATLASFQQTPSPSQGVAFEKSASFLPPEHSLVQAYQKSPIYSTEYHFPHSLHQQTVYTGNMNAP</sequence>
<dbReference type="EMBL" id="CM035423">
    <property type="protein sequence ID" value="KAH7365790.1"/>
    <property type="molecule type" value="Genomic_DNA"/>
</dbReference>
<feature type="region of interest" description="Disordered" evidence="6">
    <location>
        <begin position="188"/>
        <end position="208"/>
    </location>
</feature>
<dbReference type="AlphaFoldDB" id="A0A8T2ST20"/>
<evidence type="ECO:0000256" key="1">
    <source>
        <dbReference type="ARBA" id="ARBA00004123"/>
    </source>
</evidence>
<feature type="domain" description="AP2/ERF" evidence="7">
    <location>
        <begin position="86"/>
        <end position="158"/>
    </location>
</feature>
<feature type="compositionally biased region" description="Basic and acidic residues" evidence="6">
    <location>
        <begin position="188"/>
        <end position="206"/>
    </location>
</feature>
<dbReference type="PANTHER" id="PTHR32467">
    <property type="entry name" value="AP2-LIKE ETHYLENE-RESPONSIVE TRANSCRIPTION FACTOR"/>
    <property type="match status" value="1"/>
</dbReference>
<evidence type="ECO:0000256" key="5">
    <source>
        <dbReference type="ARBA" id="ARBA00023242"/>
    </source>
</evidence>
<dbReference type="InterPro" id="IPR016177">
    <property type="entry name" value="DNA-bd_dom_sf"/>
</dbReference>
<keyword evidence="3" id="KW-0238">DNA-binding</keyword>
<dbReference type="GO" id="GO:0005634">
    <property type="term" value="C:nucleus"/>
    <property type="evidence" value="ECO:0007669"/>
    <property type="project" value="UniProtKB-SubCell"/>
</dbReference>
<dbReference type="InterPro" id="IPR001471">
    <property type="entry name" value="AP2/ERF_dom"/>
</dbReference>
<dbReference type="GO" id="GO:0003677">
    <property type="term" value="F:DNA binding"/>
    <property type="evidence" value="ECO:0007669"/>
    <property type="project" value="UniProtKB-KW"/>
</dbReference>
<dbReference type="InterPro" id="IPR036955">
    <property type="entry name" value="AP2/ERF_dom_sf"/>
</dbReference>
<dbReference type="EMBL" id="CM035423">
    <property type="protein sequence ID" value="KAH7365788.1"/>
    <property type="molecule type" value="Genomic_DNA"/>
</dbReference>
<evidence type="ECO:0000256" key="6">
    <source>
        <dbReference type="SAM" id="MobiDB-lite"/>
    </source>
</evidence>
<dbReference type="GO" id="GO:0003700">
    <property type="term" value="F:DNA-binding transcription factor activity"/>
    <property type="evidence" value="ECO:0007669"/>
    <property type="project" value="InterPro"/>
</dbReference>
<dbReference type="Gene3D" id="3.30.730.10">
    <property type="entry name" value="AP2/ERF domain"/>
    <property type="match status" value="1"/>
</dbReference>
<accession>A0A8T2ST20</accession>
<feature type="compositionally biased region" description="Polar residues" evidence="6">
    <location>
        <begin position="74"/>
        <end position="84"/>
    </location>
</feature>
<comment type="caution">
    <text evidence="8">The sequence shown here is derived from an EMBL/GenBank/DDBJ whole genome shotgun (WGS) entry which is preliminary data.</text>
</comment>
<evidence type="ECO:0000256" key="2">
    <source>
        <dbReference type="ARBA" id="ARBA00023015"/>
    </source>
</evidence>
<evidence type="ECO:0000259" key="7">
    <source>
        <dbReference type="PROSITE" id="PS51032"/>
    </source>
</evidence>
<evidence type="ECO:0000313" key="8">
    <source>
        <dbReference type="EMBL" id="KAH7365788.1"/>
    </source>
</evidence>
<dbReference type="PROSITE" id="PS51032">
    <property type="entry name" value="AP2_ERF"/>
    <property type="match status" value="1"/>
</dbReference>
<feature type="region of interest" description="Disordered" evidence="6">
    <location>
        <begin position="66"/>
        <end position="95"/>
    </location>
</feature>
<evidence type="ECO:0000256" key="4">
    <source>
        <dbReference type="ARBA" id="ARBA00023163"/>
    </source>
</evidence>
<dbReference type="EMBL" id="CM035423">
    <property type="protein sequence ID" value="KAH7365789.1"/>
    <property type="molecule type" value="Genomic_DNA"/>
</dbReference>